<feature type="transmembrane region" description="Helical" evidence="2">
    <location>
        <begin position="216"/>
        <end position="241"/>
    </location>
</feature>
<gene>
    <name evidence="3" type="ORF">AVDCRST_MAG85-2335</name>
</gene>
<evidence type="ECO:0000256" key="2">
    <source>
        <dbReference type="SAM" id="Phobius"/>
    </source>
</evidence>
<dbReference type="EMBL" id="CADCVT010000256">
    <property type="protein sequence ID" value="CAA9510920.1"/>
    <property type="molecule type" value="Genomic_DNA"/>
</dbReference>
<feature type="compositionally biased region" description="Pro residues" evidence="1">
    <location>
        <begin position="1"/>
        <end position="16"/>
    </location>
</feature>
<evidence type="ECO:0000256" key="1">
    <source>
        <dbReference type="SAM" id="MobiDB-lite"/>
    </source>
</evidence>
<keyword evidence="2" id="KW-0472">Membrane</keyword>
<organism evidence="3">
    <name type="scientific">uncultured Solirubrobacteraceae bacterium</name>
    <dbReference type="NCBI Taxonomy" id="1162706"/>
    <lineage>
        <taxon>Bacteria</taxon>
        <taxon>Bacillati</taxon>
        <taxon>Actinomycetota</taxon>
        <taxon>Thermoleophilia</taxon>
        <taxon>Solirubrobacterales</taxon>
        <taxon>Solirubrobacteraceae</taxon>
        <taxon>environmental samples</taxon>
    </lineage>
</organism>
<feature type="transmembrane region" description="Helical" evidence="2">
    <location>
        <begin position="285"/>
        <end position="302"/>
    </location>
</feature>
<accession>A0A6J4T0T4</accession>
<feature type="transmembrane region" description="Helical" evidence="2">
    <location>
        <begin position="322"/>
        <end position="340"/>
    </location>
</feature>
<protein>
    <recommendedName>
        <fullName evidence="4">HTTM domain-containing protein</fullName>
    </recommendedName>
</protein>
<keyword evidence="2" id="KW-1133">Transmembrane helix</keyword>
<feature type="region of interest" description="Disordered" evidence="1">
    <location>
        <begin position="1"/>
        <end position="23"/>
    </location>
</feature>
<feature type="transmembrane region" description="Helical" evidence="2">
    <location>
        <begin position="182"/>
        <end position="204"/>
    </location>
</feature>
<feature type="transmembrane region" description="Helical" evidence="2">
    <location>
        <begin position="253"/>
        <end position="273"/>
    </location>
</feature>
<dbReference type="AlphaFoldDB" id="A0A6J4T0T4"/>
<feature type="transmembrane region" description="Helical" evidence="2">
    <location>
        <begin position="28"/>
        <end position="45"/>
    </location>
</feature>
<sequence>MIRPPPALRTPSVPPTRDPEVPSRDRPLTVFAVAFALALLAHQLWWRGVPGADLHGLVVIAAVWVLLRPAAPARVALLAAVEAGAVARDLPTVGDHTLLAAVTALAFAVAFAVAAARTRGVPTAEALWAQLAPFLRVQAVLLYAAAALAKLNTGFLDAATSCAGPLAAELAFFDPSLLGGRWHVGPAIVATIVVEAGLAVLLAVPRTRVPAVVAGAGFHAMLALAGNVPFAAYALVLYVAFLPSSALPSLGVLPRLVAAGVGALWLAATVTGADQATVRELLQPALRVAVAVGLLTFAVAVARRARSGSPAPGRVLRLRPVYAVAAALLLVNAASPYVGLKTEASFAMFSNLQTEPGHWNHVLLPEAVRVFGAQDELVRLEVAGAPSLERRRRAGMLMVRAELERYLRRDPGASATYVLASDPSQRWTSSAATLGTRPLFDRVMNFYDVREGGRGRC</sequence>
<name>A0A6J4T0T4_9ACTN</name>
<feature type="transmembrane region" description="Helical" evidence="2">
    <location>
        <begin position="97"/>
        <end position="115"/>
    </location>
</feature>
<keyword evidence="2" id="KW-0812">Transmembrane</keyword>
<feature type="transmembrane region" description="Helical" evidence="2">
    <location>
        <begin position="127"/>
        <end position="149"/>
    </location>
</feature>
<evidence type="ECO:0000313" key="3">
    <source>
        <dbReference type="EMBL" id="CAA9510920.1"/>
    </source>
</evidence>
<proteinExistence type="predicted"/>
<feature type="transmembrane region" description="Helical" evidence="2">
    <location>
        <begin position="57"/>
        <end position="77"/>
    </location>
</feature>
<reference evidence="3" key="1">
    <citation type="submission" date="2020-02" db="EMBL/GenBank/DDBJ databases">
        <authorList>
            <person name="Meier V. D."/>
        </authorList>
    </citation>
    <scope>NUCLEOTIDE SEQUENCE</scope>
    <source>
        <strain evidence="3">AVDCRST_MAG85</strain>
    </source>
</reference>
<evidence type="ECO:0008006" key="4">
    <source>
        <dbReference type="Google" id="ProtNLM"/>
    </source>
</evidence>